<evidence type="ECO:0000256" key="19">
    <source>
        <dbReference type="SAM" id="Phobius"/>
    </source>
</evidence>
<evidence type="ECO:0000313" key="20">
    <source>
        <dbReference type="EMBL" id="CAB4858320.1"/>
    </source>
</evidence>
<proteinExistence type="inferred from homology"/>
<comment type="pathway">
    <text evidence="3">Cofactor biosynthesis; adenosylcobalamin biosynthesis; adenosylcobalamin from cob(II)yrinate a,c-diamide: step 7/7.</text>
</comment>
<evidence type="ECO:0000256" key="10">
    <source>
        <dbReference type="ARBA" id="ARBA00022692"/>
    </source>
</evidence>
<keyword evidence="11" id="KW-0460">Magnesium</keyword>
<keyword evidence="13 19" id="KW-0472">Membrane</keyword>
<evidence type="ECO:0000256" key="18">
    <source>
        <dbReference type="ARBA" id="ARBA00049504"/>
    </source>
</evidence>
<feature type="transmembrane region" description="Helical" evidence="19">
    <location>
        <begin position="107"/>
        <end position="128"/>
    </location>
</feature>
<evidence type="ECO:0000256" key="12">
    <source>
        <dbReference type="ARBA" id="ARBA00022989"/>
    </source>
</evidence>
<evidence type="ECO:0000256" key="8">
    <source>
        <dbReference type="ARBA" id="ARBA00022573"/>
    </source>
</evidence>
<evidence type="ECO:0000256" key="3">
    <source>
        <dbReference type="ARBA" id="ARBA00004663"/>
    </source>
</evidence>
<protein>
    <recommendedName>
        <fullName evidence="6">Adenosylcobinamide-GDP ribazoletransferase</fullName>
        <ecNumber evidence="5">2.7.8.26</ecNumber>
    </recommendedName>
    <alternativeName>
        <fullName evidence="16">Cobalamin synthase</fullName>
    </alternativeName>
    <alternativeName>
        <fullName evidence="15">Cobalamin-5'-phosphate synthase</fullName>
    </alternativeName>
</protein>
<keyword evidence="9" id="KW-0808">Transferase</keyword>
<dbReference type="HAMAP" id="MF_00719">
    <property type="entry name" value="CobS"/>
    <property type="match status" value="1"/>
</dbReference>
<reference evidence="20" key="1">
    <citation type="submission" date="2020-05" db="EMBL/GenBank/DDBJ databases">
        <authorList>
            <person name="Chiriac C."/>
            <person name="Salcher M."/>
            <person name="Ghai R."/>
            <person name="Kavagutti S V."/>
        </authorList>
    </citation>
    <scope>NUCLEOTIDE SEQUENCE</scope>
</reference>
<dbReference type="Pfam" id="PF02654">
    <property type="entry name" value="CobS"/>
    <property type="match status" value="1"/>
</dbReference>
<dbReference type="PANTHER" id="PTHR34148:SF1">
    <property type="entry name" value="ADENOSYLCOBINAMIDE-GDP RIBAZOLETRANSFERASE"/>
    <property type="match status" value="1"/>
</dbReference>
<feature type="transmembrane region" description="Helical" evidence="19">
    <location>
        <begin position="30"/>
        <end position="50"/>
    </location>
</feature>
<keyword evidence="10 19" id="KW-0812">Transmembrane</keyword>
<evidence type="ECO:0000256" key="17">
    <source>
        <dbReference type="ARBA" id="ARBA00048623"/>
    </source>
</evidence>
<dbReference type="GO" id="GO:0005886">
    <property type="term" value="C:plasma membrane"/>
    <property type="evidence" value="ECO:0007669"/>
    <property type="project" value="UniProtKB-SubCell"/>
</dbReference>
<comment type="catalytic activity">
    <reaction evidence="18">
        <text>alpha-ribazole 5'-phosphate + adenosylcob(III)inamide-GDP = adenosylcob(III)alamin 5'-phosphate + GMP + H(+)</text>
        <dbReference type="Rhea" id="RHEA:23560"/>
        <dbReference type="ChEBI" id="CHEBI:15378"/>
        <dbReference type="ChEBI" id="CHEBI:57918"/>
        <dbReference type="ChEBI" id="CHEBI:58115"/>
        <dbReference type="ChEBI" id="CHEBI:60487"/>
        <dbReference type="ChEBI" id="CHEBI:60493"/>
        <dbReference type="EC" id="2.7.8.26"/>
    </reaction>
</comment>
<organism evidence="20">
    <name type="scientific">freshwater metagenome</name>
    <dbReference type="NCBI Taxonomy" id="449393"/>
    <lineage>
        <taxon>unclassified sequences</taxon>
        <taxon>metagenomes</taxon>
        <taxon>ecological metagenomes</taxon>
    </lineage>
</organism>
<accession>A0A6J7CKC8</accession>
<feature type="transmembrane region" description="Helical" evidence="19">
    <location>
        <begin position="135"/>
        <end position="158"/>
    </location>
</feature>
<feature type="transmembrane region" description="Helical" evidence="19">
    <location>
        <begin position="57"/>
        <end position="74"/>
    </location>
</feature>
<comment type="function">
    <text evidence="14">Joins adenosylcobinamide-GDP and alpha-ribazole to generate adenosylcobalamin (Ado-cobalamin). Also synthesizes adenosylcobalamin 5'-phosphate from adenosylcobinamide-GDP and alpha-ribazole 5'-phosphate.</text>
</comment>
<keyword evidence="12 19" id="KW-1133">Transmembrane helix</keyword>
<evidence type="ECO:0000256" key="16">
    <source>
        <dbReference type="ARBA" id="ARBA00032853"/>
    </source>
</evidence>
<dbReference type="GO" id="GO:0008818">
    <property type="term" value="F:cobalamin 5'-phosphate synthase activity"/>
    <property type="evidence" value="ECO:0007669"/>
    <property type="project" value="InterPro"/>
</dbReference>
<evidence type="ECO:0000256" key="15">
    <source>
        <dbReference type="ARBA" id="ARBA00032605"/>
    </source>
</evidence>
<comment type="similarity">
    <text evidence="4">Belongs to the CobS family.</text>
</comment>
<comment type="cofactor">
    <cofactor evidence="1">
        <name>Mg(2+)</name>
        <dbReference type="ChEBI" id="CHEBI:18420"/>
    </cofactor>
</comment>
<dbReference type="InterPro" id="IPR003805">
    <property type="entry name" value="CobS"/>
</dbReference>
<evidence type="ECO:0000256" key="1">
    <source>
        <dbReference type="ARBA" id="ARBA00001946"/>
    </source>
</evidence>
<evidence type="ECO:0000256" key="11">
    <source>
        <dbReference type="ARBA" id="ARBA00022842"/>
    </source>
</evidence>
<evidence type="ECO:0000256" key="7">
    <source>
        <dbReference type="ARBA" id="ARBA00022475"/>
    </source>
</evidence>
<comment type="subcellular location">
    <subcellularLocation>
        <location evidence="2">Cell membrane</location>
        <topology evidence="2">Multi-pass membrane protein</topology>
    </subcellularLocation>
</comment>
<keyword evidence="7" id="KW-1003">Cell membrane</keyword>
<evidence type="ECO:0000256" key="14">
    <source>
        <dbReference type="ARBA" id="ARBA00025228"/>
    </source>
</evidence>
<name>A0A6J7CKC8_9ZZZZ</name>
<dbReference type="PANTHER" id="PTHR34148">
    <property type="entry name" value="ADENOSYLCOBINAMIDE-GDP RIBAZOLETRANSFERASE"/>
    <property type="match status" value="1"/>
</dbReference>
<dbReference type="UniPathway" id="UPA00148">
    <property type="reaction ID" value="UER00238"/>
</dbReference>
<sequence>MMRNLRAAIVFLTRVPIPLGGEVNLTAAVPWFPVAGALVGAAVGGTAAGLLHLVPPLVAAAIAVLLGVLITGAFHEDGLADVADAFAGGWTREDRIRILDDPLHGSYGVAALCGSIVVRVACIAALGFSPAATFASIVAAHALGRAAAVGLMAMLPVARPDGLGAEYARSLSRPRAIVGVSGGIAIAALATGWWVGPFVAAAAVGCGAVAWLTLRKLGGVTGDVLGTAEQVVECLVLATATGLATRYGLWWR</sequence>
<evidence type="ECO:0000256" key="4">
    <source>
        <dbReference type="ARBA" id="ARBA00010561"/>
    </source>
</evidence>
<keyword evidence="8" id="KW-0169">Cobalamin biosynthesis</keyword>
<gene>
    <name evidence="20" type="ORF">UFOPK3376_00106</name>
</gene>
<evidence type="ECO:0000256" key="13">
    <source>
        <dbReference type="ARBA" id="ARBA00023136"/>
    </source>
</evidence>
<evidence type="ECO:0000256" key="9">
    <source>
        <dbReference type="ARBA" id="ARBA00022679"/>
    </source>
</evidence>
<dbReference type="GO" id="GO:0051073">
    <property type="term" value="F:adenosylcobinamide-GDP ribazoletransferase activity"/>
    <property type="evidence" value="ECO:0007669"/>
    <property type="project" value="UniProtKB-EC"/>
</dbReference>
<evidence type="ECO:0000256" key="2">
    <source>
        <dbReference type="ARBA" id="ARBA00004651"/>
    </source>
</evidence>
<feature type="transmembrane region" description="Helical" evidence="19">
    <location>
        <begin position="178"/>
        <end position="211"/>
    </location>
</feature>
<evidence type="ECO:0000256" key="5">
    <source>
        <dbReference type="ARBA" id="ARBA00013200"/>
    </source>
</evidence>
<dbReference type="GO" id="GO:0009236">
    <property type="term" value="P:cobalamin biosynthetic process"/>
    <property type="evidence" value="ECO:0007669"/>
    <property type="project" value="UniProtKB-UniPathway"/>
</dbReference>
<dbReference type="EC" id="2.7.8.26" evidence="5"/>
<comment type="catalytic activity">
    <reaction evidence="17">
        <text>alpha-ribazole + adenosylcob(III)inamide-GDP = adenosylcob(III)alamin + GMP + H(+)</text>
        <dbReference type="Rhea" id="RHEA:16049"/>
        <dbReference type="ChEBI" id="CHEBI:10329"/>
        <dbReference type="ChEBI" id="CHEBI:15378"/>
        <dbReference type="ChEBI" id="CHEBI:18408"/>
        <dbReference type="ChEBI" id="CHEBI:58115"/>
        <dbReference type="ChEBI" id="CHEBI:60487"/>
        <dbReference type="EC" id="2.7.8.26"/>
    </reaction>
</comment>
<dbReference type="EMBL" id="CAFBLP010000002">
    <property type="protein sequence ID" value="CAB4858320.1"/>
    <property type="molecule type" value="Genomic_DNA"/>
</dbReference>
<dbReference type="AlphaFoldDB" id="A0A6J7CKC8"/>
<evidence type="ECO:0000256" key="6">
    <source>
        <dbReference type="ARBA" id="ARBA00015850"/>
    </source>
</evidence>